<comment type="caution">
    <text evidence="2">The sequence shown here is derived from an EMBL/GenBank/DDBJ whole genome shotgun (WGS) entry which is preliminary data.</text>
</comment>
<name>A0A059E256_9PROT</name>
<evidence type="ECO:0000313" key="2">
    <source>
        <dbReference type="EMBL" id="KCZ61756.1"/>
    </source>
</evidence>
<sequence length="34" mass="3537">MRGITPPDCQIGSAPEVEKRENPAFGDHGIGGTV</sequence>
<organism evidence="2 3">
    <name type="scientific">Hyphomonas atlantica</name>
    <dbReference type="NCBI Taxonomy" id="1280948"/>
    <lineage>
        <taxon>Bacteria</taxon>
        <taxon>Pseudomonadati</taxon>
        <taxon>Pseudomonadota</taxon>
        <taxon>Alphaproteobacteria</taxon>
        <taxon>Hyphomonadales</taxon>
        <taxon>Hyphomonadaceae</taxon>
        <taxon>Hyphomonas</taxon>
    </lineage>
</organism>
<reference evidence="2 3" key="1">
    <citation type="journal article" date="2014" name="Antonie Van Leeuwenhoek">
        <title>Hyphomonas beringensis sp. nov. and Hyphomonas chukchiensis sp. nov., isolated from surface seawater of the Bering Sea and Chukchi Sea.</title>
        <authorList>
            <person name="Li C."/>
            <person name="Lai Q."/>
            <person name="Li G."/>
            <person name="Dong C."/>
            <person name="Wang J."/>
            <person name="Liao Y."/>
            <person name="Shao Z."/>
        </authorList>
    </citation>
    <scope>NUCLEOTIDE SEQUENCE [LARGE SCALE GENOMIC DNA]</scope>
    <source>
        <strain evidence="2 3">22II1-22F38</strain>
    </source>
</reference>
<dbReference type="Proteomes" id="UP000024547">
    <property type="component" value="Unassembled WGS sequence"/>
</dbReference>
<evidence type="ECO:0000256" key="1">
    <source>
        <dbReference type="SAM" id="MobiDB-lite"/>
    </source>
</evidence>
<dbReference type="EMBL" id="AWFH01000012">
    <property type="protein sequence ID" value="KCZ61756.1"/>
    <property type="molecule type" value="Genomic_DNA"/>
</dbReference>
<evidence type="ECO:0000313" key="3">
    <source>
        <dbReference type="Proteomes" id="UP000024547"/>
    </source>
</evidence>
<proteinExistence type="predicted"/>
<dbReference type="AlphaFoldDB" id="A0A059E256"/>
<feature type="region of interest" description="Disordered" evidence="1">
    <location>
        <begin position="1"/>
        <end position="34"/>
    </location>
</feature>
<keyword evidence="3" id="KW-1185">Reference proteome</keyword>
<gene>
    <name evidence="2" type="ORF">HY36_04180</name>
</gene>
<protein>
    <submittedName>
        <fullName evidence="2">Uncharacterized protein</fullName>
    </submittedName>
</protein>
<accession>A0A059E256</accession>